<accession>A0A183LGV7</accession>
<feature type="region of interest" description="Disordered" evidence="1">
    <location>
        <begin position="37"/>
        <end position="76"/>
    </location>
</feature>
<feature type="compositionally biased region" description="Low complexity" evidence="1">
    <location>
        <begin position="45"/>
        <end position="54"/>
    </location>
</feature>
<evidence type="ECO:0000313" key="2">
    <source>
        <dbReference type="EMBL" id="VDO56852.1"/>
    </source>
</evidence>
<gene>
    <name evidence="2" type="ORF">SMRZ_LOCUS3032</name>
</gene>
<dbReference type="Proteomes" id="UP000277204">
    <property type="component" value="Unassembled WGS sequence"/>
</dbReference>
<protein>
    <submittedName>
        <fullName evidence="2">Uncharacterized protein</fullName>
    </submittedName>
</protein>
<dbReference type="EMBL" id="UZAI01000831">
    <property type="protein sequence ID" value="VDO56852.1"/>
    <property type="molecule type" value="Genomic_DNA"/>
</dbReference>
<proteinExistence type="predicted"/>
<sequence length="76" mass="8865">MMTCPSERNHGIQWIARNHSEDLDFADHLNLLSHTHRQTQIKRTSVAAASSSVSFNSERKKRHPQIQQREHQPNHT</sequence>
<evidence type="ECO:0000313" key="3">
    <source>
        <dbReference type="Proteomes" id="UP000277204"/>
    </source>
</evidence>
<keyword evidence="3" id="KW-1185">Reference proteome</keyword>
<dbReference type="AlphaFoldDB" id="A0A183LGV7"/>
<name>A0A183LGV7_9TREM</name>
<reference evidence="2 3" key="1">
    <citation type="submission" date="2018-11" db="EMBL/GenBank/DDBJ databases">
        <authorList>
            <consortium name="Pathogen Informatics"/>
        </authorList>
    </citation>
    <scope>NUCLEOTIDE SEQUENCE [LARGE SCALE GENOMIC DNA]</scope>
    <source>
        <strain evidence="2 3">Zambia</strain>
    </source>
</reference>
<organism evidence="2 3">
    <name type="scientific">Schistosoma margrebowiei</name>
    <dbReference type="NCBI Taxonomy" id="48269"/>
    <lineage>
        <taxon>Eukaryota</taxon>
        <taxon>Metazoa</taxon>
        <taxon>Spiralia</taxon>
        <taxon>Lophotrochozoa</taxon>
        <taxon>Platyhelminthes</taxon>
        <taxon>Trematoda</taxon>
        <taxon>Digenea</taxon>
        <taxon>Strigeidida</taxon>
        <taxon>Schistosomatoidea</taxon>
        <taxon>Schistosomatidae</taxon>
        <taxon>Schistosoma</taxon>
    </lineage>
</organism>
<evidence type="ECO:0000256" key="1">
    <source>
        <dbReference type="SAM" id="MobiDB-lite"/>
    </source>
</evidence>